<feature type="compositionally biased region" description="Basic residues" evidence="1">
    <location>
        <begin position="176"/>
        <end position="186"/>
    </location>
</feature>
<evidence type="ECO:0000313" key="2">
    <source>
        <dbReference type="EMBL" id="CAG5111205.1"/>
    </source>
</evidence>
<feature type="compositionally biased region" description="Acidic residues" evidence="1">
    <location>
        <begin position="258"/>
        <end position="268"/>
    </location>
</feature>
<accession>A0ABN7T0Q7</accession>
<organism evidence="2 3">
    <name type="scientific">Oikopleura dioica</name>
    <name type="common">Tunicate</name>
    <dbReference type="NCBI Taxonomy" id="34765"/>
    <lineage>
        <taxon>Eukaryota</taxon>
        <taxon>Metazoa</taxon>
        <taxon>Chordata</taxon>
        <taxon>Tunicata</taxon>
        <taxon>Appendicularia</taxon>
        <taxon>Copelata</taxon>
        <taxon>Oikopleuridae</taxon>
        <taxon>Oikopleura</taxon>
    </lineage>
</organism>
<gene>
    <name evidence="2" type="ORF">OKIOD_LOCUS14300</name>
</gene>
<dbReference type="Proteomes" id="UP001158576">
    <property type="component" value="Chromosome 2"/>
</dbReference>
<feature type="region of interest" description="Disordered" evidence="1">
    <location>
        <begin position="102"/>
        <end position="353"/>
    </location>
</feature>
<evidence type="ECO:0000256" key="1">
    <source>
        <dbReference type="SAM" id="MobiDB-lite"/>
    </source>
</evidence>
<feature type="compositionally biased region" description="Low complexity" evidence="1">
    <location>
        <begin position="301"/>
        <end position="322"/>
    </location>
</feature>
<reference evidence="2 3" key="1">
    <citation type="submission" date="2021-04" db="EMBL/GenBank/DDBJ databases">
        <authorList>
            <person name="Bliznina A."/>
        </authorList>
    </citation>
    <scope>NUCLEOTIDE SEQUENCE [LARGE SCALE GENOMIC DNA]</scope>
</reference>
<feature type="compositionally biased region" description="Basic and acidic residues" evidence="1">
    <location>
        <begin position="403"/>
        <end position="457"/>
    </location>
</feature>
<feature type="compositionally biased region" description="Basic and acidic residues" evidence="1">
    <location>
        <begin position="200"/>
        <end position="211"/>
    </location>
</feature>
<feature type="compositionally biased region" description="Basic residues" evidence="1">
    <location>
        <begin position="138"/>
        <end position="148"/>
    </location>
</feature>
<name>A0ABN7T0Q7_OIKDI</name>
<sequence>MAQHGRSEICGVSLGWIEREKERWVCCKELKDRRLHKSNVQKRAEFLNLRLRAASEEEVAVFKKIGSIASHRCGPLLHEDDIMFLIESCESFPVFLDSSLESQNSPEKRDLPLPKEGKIAKAEIEPEKVVKSEEKMAAKKRGRTPKKKPNSEEIKKAEEIEKLSEKCPISEENPAPRKRPNRASKKSYHESLSDESLIEEMSRSSSPEKEPSSAQENQSKTAKNRKKVGRPPKKSKDPPVKESSAGRPSRTPKKNYQESDESLVDEDLLPGLSPEKEKTSKEPAKKRNSKKTKVESTCFPLALSLEKPSSESELSASSQDSAKPPQHQEKISPKSNSRKPRIKSIRSSILRPPNLTITDLGRIEFSEEMLKAAKLWKSPKKLLREQLEVERLARQAKRILEREKKQAEKEAKRIKKEEKINKDLSLKKSPARPDRLRQSIKAPDKSLPYEKKGEVAKTRIKKSANGKITKDRSLTKKRKSFPEAPKSMPPPPEPEQPQVLGCVTFKSGDNIIRRSPRKLPEAAKTAVNQQTGVIPYAFAALLGNTHGVIPAGLTEKHFLSYRPAMKRASNHWLEEIDSGLDSTDELAALQVLLNQSQKDAKRVRKQHKPERKNAKLESNELSDNKNGSEGGSTSGDSGRETPTTAGDVFKPFSLQEWLEEITAGNLKEGPVAPISK</sequence>
<evidence type="ECO:0000313" key="3">
    <source>
        <dbReference type="Proteomes" id="UP001158576"/>
    </source>
</evidence>
<dbReference type="EMBL" id="OU015567">
    <property type="protein sequence ID" value="CAG5111205.1"/>
    <property type="molecule type" value="Genomic_DNA"/>
</dbReference>
<feature type="compositionally biased region" description="Basic and acidic residues" evidence="1">
    <location>
        <begin position="149"/>
        <end position="169"/>
    </location>
</feature>
<protein>
    <submittedName>
        <fullName evidence="2">Oidioi.mRNA.OKI2018_I69.chr2.g5535.t1.cds</fullName>
    </submittedName>
</protein>
<feature type="region of interest" description="Disordered" evidence="1">
    <location>
        <begin position="403"/>
        <end position="497"/>
    </location>
</feature>
<feature type="region of interest" description="Disordered" evidence="1">
    <location>
        <begin position="597"/>
        <end position="649"/>
    </location>
</feature>
<keyword evidence="3" id="KW-1185">Reference proteome</keyword>
<feature type="compositionally biased region" description="Basic and acidic residues" evidence="1">
    <location>
        <begin position="106"/>
        <end position="137"/>
    </location>
</feature>
<proteinExistence type="predicted"/>
<feature type="compositionally biased region" description="Basic and acidic residues" evidence="1">
    <location>
        <begin position="274"/>
        <end position="285"/>
    </location>
</feature>
<feature type="compositionally biased region" description="Basic residues" evidence="1">
    <location>
        <begin position="222"/>
        <end position="233"/>
    </location>
</feature>
<feature type="compositionally biased region" description="Basic residues" evidence="1">
    <location>
        <begin position="601"/>
        <end position="610"/>
    </location>
</feature>